<accession>A0A2R6Y149</accession>
<gene>
    <name evidence="1" type="ORF">BSOLF_0236</name>
</gene>
<evidence type="ECO:0008006" key="3">
    <source>
        <dbReference type="Google" id="ProtNLM"/>
    </source>
</evidence>
<organism evidence="1 2">
    <name type="scientific">Candidatus Carbonibacillus altaicus</name>
    <dbReference type="NCBI Taxonomy" id="2163959"/>
    <lineage>
        <taxon>Bacteria</taxon>
        <taxon>Bacillati</taxon>
        <taxon>Bacillota</taxon>
        <taxon>Bacilli</taxon>
        <taxon>Bacillales</taxon>
        <taxon>Candidatus Carbonibacillus</taxon>
    </lineage>
</organism>
<dbReference type="EMBL" id="PEBX01000029">
    <property type="protein sequence ID" value="PTQ56404.1"/>
    <property type="molecule type" value="Genomic_DNA"/>
</dbReference>
<evidence type="ECO:0000313" key="1">
    <source>
        <dbReference type="EMBL" id="PTQ56404.1"/>
    </source>
</evidence>
<name>A0A2R6Y149_9BACL</name>
<protein>
    <recommendedName>
        <fullName evidence="3">IDEAL domain-containing protein</fullName>
    </recommendedName>
</protein>
<dbReference type="AlphaFoldDB" id="A0A2R6Y149"/>
<sequence>MNKRLKFHNPVLAELFRDFVVRYKGHATIKMFRSETLFIHHVQYGEVVRITEVSGNQRKVLLDKKEMITMEKVMQSFLLTDIEERIPKVRASIDEALDQLSVALENGDMETVQALKRELRALRREMLLYEM</sequence>
<reference evidence="2" key="1">
    <citation type="journal article" date="2018" name="Sci. Rep.">
        <title>Lignite coal burning seam in the remote Altai Mountains harbors a hydrogen-driven thermophilic microbial community.</title>
        <authorList>
            <person name="Kadnikov V.V."/>
            <person name="Mardanov A.V."/>
            <person name="Ivasenko D.A."/>
            <person name="Antsiferov D.V."/>
            <person name="Beletsky A.V."/>
            <person name="Karnachuk O.V."/>
            <person name="Ravin N.V."/>
        </authorList>
    </citation>
    <scope>NUCLEOTIDE SEQUENCE [LARGE SCALE GENOMIC DNA]</scope>
</reference>
<dbReference type="Proteomes" id="UP000244338">
    <property type="component" value="Unassembled WGS sequence"/>
</dbReference>
<evidence type="ECO:0000313" key="2">
    <source>
        <dbReference type="Proteomes" id="UP000244338"/>
    </source>
</evidence>
<proteinExistence type="predicted"/>
<comment type="caution">
    <text evidence="1">The sequence shown here is derived from an EMBL/GenBank/DDBJ whole genome shotgun (WGS) entry which is preliminary data.</text>
</comment>